<keyword evidence="6 9" id="KW-0378">Hydrolase</keyword>
<evidence type="ECO:0000256" key="2">
    <source>
        <dbReference type="ARBA" id="ARBA00022438"/>
    </source>
</evidence>
<evidence type="ECO:0000259" key="8">
    <source>
        <dbReference type="PROSITE" id="PS00631"/>
    </source>
</evidence>
<dbReference type="AlphaFoldDB" id="A0A094IRS3"/>
<evidence type="ECO:0000313" key="9">
    <source>
        <dbReference type="EMBL" id="KFZ30355.1"/>
    </source>
</evidence>
<keyword evidence="10" id="KW-1185">Reference proteome</keyword>
<evidence type="ECO:0000256" key="1">
    <source>
        <dbReference type="ARBA" id="ARBA00009528"/>
    </source>
</evidence>
<dbReference type="InterPro" id="IPR000819">
    <property type="entry name" value="Peptidase_M17_C"/>
</dbReference>
<comment type="similarity">
    <text evidence="1">Belongs to the peptidase M17 family.</text>
</comment>
<dbReference type="InterPro" id="IPR011356">
    <property type="entry name" value="Leucine_aapep/pepB"/>
</dbReference>
<dbReference type="PANTHER" id="PTHR11963">
    <property type="entry name" value="LEUCINE AMINOPEPTIDASE-RELATED"/>
    <property type="match status" value="1"/>
</dbReference>
<dbReference type="Pfam" id="PF12404">
    <property type="entry name" value="DUF3663"/>
    <property type="match status" value="1"/>
</dbReference>
<keyword evidence="7" id="KW-0464">Manganese</keyword>
<dbReference type="Pfam" id="PF00883">
    <property type="entry name" value="Peptidase_M17"/>
    <property type="match status" value="1"/>
</dbReference>
<keyword evidence="2 9" id="KW-0031">Aminopeptidase</keyword>
<evidence type="ECO:0000256" key="3">
    <source>
        <dbReference type="ARBA" id="ARBA00022490"/>
    </source>
</evidence>
<keyword evidence="3" id="KW-0963">Cytoplasm</keyword>
<dbReference type="CDD" id="cd00433">
    <property type="entry name" value="Peptidase_M17"/>
    <property type="match status" value="1"/>
</dbReference>
<dbReference type="PIRSF" id="PIRSF036388">
    <property type="entry name" value="Ctsl_amnpptdse_B"/>
    <property type="match status" value="1"/>
</dbReference>
<dbReference type="PANTHER" id="PTHR11963:SF20">
    <property type="entry name" value="PEPTIDASE B"/>
    <property type="match status" value="1"/>
</dbReference>
<dbReference type="SUPFAM" id="SSF53187">
    <property type="entry name" value="Zn-dependent exopeptidases"/>
    <property type="match status" value="1"/>
</dbReference>
<dbReference type="Proteomes" id="UP000054363">
    <property type="component" value="Unassembled WGS sequence"/>
</dbReference>
<keyword evidence="5" id="KW-0479">Metal-binding</keyword>
<evidence type="ECO:0000256" key="5">
    <source>
        <dbReference type="ARBA" id="ARBA00022723"/>
    </source>
</evidence>
<dbReference type="GO" id="GO:0005737">
    <property type="term" value="C:cytoplasm"/>
    <property type="evidence" value="ECO:0007669"/>
    <property type="project" value="InterPro"/>
</dbReference>
<dbReference type="NCBIfam" id="NF003450">
    <property type="entry name" value="PRK05015.1"/>
    <property type="match status" value="1"/>
</dbReference>
<evidence type="ECO:0000256" key="7">
    <source>
        <dbReference type="ARBA" id="ARBA00023211"/>
    </source>
</evidence>
<dbReference type="GO" id="GO:0070006">
    <property type="term" value="F:metalloaminopeptidase activity"/>
    <property type="evidence" value="ECO:0007669"/>
    <property type="project" value="InterPro"/>
</dbReference>
<dbReference type="Gene3D" id="3.40.630.10">
    <property type="entry name" value="Zn peptidases"/>
    <property type="match status" value="1"/>
</dbReference>
<keyword evidence="4" id="KW-0645">Protease</keyword>
<accession>A0A094IRS3</accession>
<evidence type="ECO:0000256" key="4">
    <source>
        <dbReference type="ARBA" id="ARBA00022670"/>
    </source>
</evidence>
<dbReference type="InterPro" id="IPR008330">
    <property type="entry name" value="Pept_M17_PepB"/>
</dbReference>
<reference evidence="9 10" key="1">
    <citation type="submission" date="2014-06" db="EMBL/GenBank/DDBJ databases">
        <title>The draft genome sequence of Idiomarina salinarum ISL-52.</title>
        <authorList>
            <person name="Du J."/>
            <person name="Shao Z."/>
        </authorList>
    </citation>
    <scope>NUCLEOTIDE SEQUENCE [LARGE SCALE GENOMIC DNA]</scope>
    <source>
        <strain evidence="9 10">ISL-52</strain>
    </source>
</reference>
<gene>
    <name evidence="9" type="ORF">IDSA_09815</name>
</gene>
<dbReference type="STRING" id="435908.IDSA_09815"/>
<organism evidence="9 10">
    <name type="scientific">Pseudidiomarina salinarum</name>
    <dbReference type="NCBI Taxonomy" id="435908"/>
    <lineage>
        <taxon>Bacteria</taxon>
        <taxon>Pseudomonadati</taxon>
        <taxon>Pseudomonadota</taxon>
        <taxon>Gammaproteobacteria</taxon>
        <taxon>Alteromonadales</taxon>
        <taxon>Idiomarinaceae</taxon>
        <taxon>Pseudidiomarina</taxon>
    </lineage>
</organism>
<evidence type="ECO:0000256" key="6">
    <source>
        <dbReference type="ARBA" id="ARBA00022801"/>
    </source>
</evidence>
<dbReference type="GO" id="GO:0030145">
    <property type="term" value="F:manganese ion binding"/>
    <property type="evidence" value="ECO:0007669"/>
    <property type="project" value="InterPro"/>
</dbReference>
<dbReference type="GO" id="GO:0006508">
    <property type="term" value="P:proteolysis"/>
    <property type="evidence" value="ECO:0007669"/>
    <property type="project" value="UniProtKB-KW"/>
</dbReference>
<proteinExistence type="inferred from homology"/>
<name>A0A094IRS3_9GAMM</name>
<dbReference type="OrthoDB" id="9809354at2"/>
<dbReference type="EC" id="3.4.11.23" evidence="9"/>
<evidence type="ECO:0000313" key="10">
    <source>
        <dbReference type="Proteomes" id="UP000054363"/>
    </source>
</evidence>
<dbReference type="InterPro" id="IPR047620">
    <property type="entry name" value="M17_PepB-like_N"/>
</dbReference>
<sequence length="436" mass="46257">MSTALSVFLSADKPELSAWKASAAAILGEKGATIYLRDNEADSLRKIQKAGRQLDNMGVKSVKLAGKDWDIERQWAFSKGFTDTQTKNSITWADDVESANHLNLLRSTAAWTRELINLGPEAIYPESLAKRVTDKLTELAPEHVSAKVIKGDELLAEGWAGIHAVGRASKRPPLLLALDYNPTGDDNAPVDVALVGKGITFDSGGYSLKSSEGMLSMKCDMGGAATLAGALAYAIQRGLKKRVKLILCCAENLVDGSAFKLGDVIKYKNGMTVEVVNTDAEGRLVLADGLLYAGEIGAKMIIDAATLTGAAQAAVGNEYNALFGLDDKLAEATLGTAAQHNELLWRLPLQNWHQDNCPSAFADTANSRPQKGGGTGGASNAAGFLLRFAPNNGENWLHFDLAGAYHGSATALVPTGATALGFRTIAANLLQEHYSL</sequence>
<dbReference type="eggNOG" id="COG0260">
    <property type="taxonomic scope" value="Bacteria"/>
</dbReference>
<dbReference type="PROSITE" id="PS00631">
    <property type="entry name" value="CYTOSOL_AP"/>
    <property type="match status" value="1"/>
</dbReference>
<dbReference type="EMBL" id="JPER01000005">
    <property type="protein sequence ID" value="KFZ30355.1"/>
    <property type="molecule type" value="Genomic_DNA"/>
</dbReference>
<protein>
    <submittedName>
        <fullName evidence="9">Aminopeptidase B</fullName>
        <ecNumber evidence="9">3.4.11.23</ecNumber>
    </submittedName>
</protein>
<dbReference type="RefSeq" id="WP_034776289.1">
    <property type="nucleotide sequence ID" value="NZ_JPER01000005.1"/>
</dbReference>
<feature type="domain" description="Cytosol aminopeptidase" evidence="8">
    <location>
        <begin position="277"/>
        <end position="284"/>
    </location>
</feature>
<comment type="caution">
    <text evidence="9">The sequence shown here is derived from an EMBL/GenBank/DDBJ whole genome shotgun (WGS) entry which is preliminary data.</text>
</comment>
<dbReference type="PRINTS" id="PR00481">
    <property type="entry name" value="LAMNOPPTDASE"/>
</dbReference>